<comment type="catalytic activity">
    <reaction evidence="8">
        <text>L-seryl-[protein] + ATP = O-phospho-L-seryl-[protein] + ADP + H(+)</text>
        <dbReference type="Rhea" id="RHEA:17989"/>
        <dbReference type="Rhea" id="RHEA-COMP:9863"/>
        <dbReference type="Rhea" id="RHEA-COMP:11604"/>
        <dbReference type="ChEBI" id="CHEBI:15378"/>
        <dbReference type="ChEBI" id="CHEBI:29999"/>
        <dbReference type="ChEBI" id="CHEBI:30616"/>
        <dbReference type="ChEBI" id="CHEBI:83421"/>
        <dbReference type="ChEBI" id="CHEBI:456216"/>
        <dbReference type="EC" id="2.7.11.1"/>
    </reaction>
</comment>
<accession>A0ABD1VEF0</accession>
<sequence length="110" mass="12803">MLIFSNPENEMQLKKKSFNNNKKGLKKVKSACMLPVSKRNPIEFSGNERSNSFVSTEEYMTSEIIIGAGHEYAVNWWALGVLCYEMLIWEHTVLKDKNRKEIFHKLLAIH</sequence>
<reference evidence="11" key="1">
    <citation type="submission" date="2024-07" db="EMBL/GenBank/DDBJ databases">
        <title>Two chromosome-level genome assemblies of Korean endemic species Abeliophyllum distichum and Forsythia ovata (Oleaceae).</title>
        <authorList>
            <person name="Jang H."/>
        </authorList>
    </citation>
    <scope>NUCLEOTIDE SEQUENCE [LARGE SCALE GENOMIC DNA]</scope>
</reference>
<dbReference type="PROSITE" id="PS50011">
    <property type="entry name" value="PROTEIN_KINASE_DOM"/>
    <property type="match status" value="1"/>
</dbReference>
<dbReference type="GO" id="GO:0004674">
    <property type="term" value="F:protein serine/threonine kinase activity"/>
    <property type="evidence" value="ECO:0007669"/>
    <property type="project" value="UniProtKB-KW"/>
</dbReference>
<keyword evidence="5 10" id="KW-0418">Kinase</keyword>
<evidence type="ECO:0000313" key="11">
    <source>
        <dbReference type="Proteomes" id="UP001604336"/>
    </source>
</evidence>
<evidence type="ECO:0000256" key="4">
    <source>
        <dbReference type="ARBA" id="ARBA00022741"/>
    </source>
</evidence>
<dbReference type="Pfam" id="PF00069">
    <property type="entry name" value="Pkinase"/>
    <property type="match status" value="1"/>
</dbReference>
<dbReference type="SUPFAM" id="SSF56112">
    <property type="entry name" value="Protein kinase-like (PK-like)"/>
    <property type="match status" value="1"/>
</dbReference>
<dbReference type="InterPro" id="IPR011009">
    <property type="entry name" value="Kinase-like_dom_sf"/>
</dbReference>
<dbReference type="EC" id="2.7.11.1" evidence="1"/>
<protein>
    <recommendedName>
        <fullName evidence="1">non-specific serine/threonine protein kinase</fullName>
        <ecNumber evidence="1">2.7.11.1</ecNumber>
    </recommendedName>
</protein>
<evidence type="ECO:0000259" key="9">
    <source>
        <dbReference type="PROSITE" id="PS50011"/>
    </source>
</evidence>
<dbReference type="InterPro" id="IPR000719">
    <property type="entry name" value="Prot_kinase_dom"/>
</dbReference>
<keyword evidence="11" id="KW-1185">Reference proteome</keyword>
<evidence type="ECO:0000256" key="8">
    <source>
        <dbReference type="ARBA" id="ARBA00048679"/>
    </source>
</evidence>
<comment type="caution">
    <text evidence="10">The sequence shown here is derived from an EMBL/GenBank/DDBJ whole genome shotgun (WGS) entry which is preliminary data.</text>
</comment>
<keyword evidence="4" id="KW-0547">Nucleotide-binding</keyword>
<evidence type="ECO:0000256" key="6">
    <source>
        <dbReference type="ARBA" id="ARBA00022840"/>
    </source>
</evidence>
<dbReference type="EMBL" id="JBFOLK010000002">
    <property type="protein sequence ID" value="KAL2534963.1"/>
    <property type="molecule type" value="Genomic_DNA"/>
</dbReference>
<keyword evidence="3" id="KW-0808">Transferase</keyword>
<dbReference type="Gene3D" id="1.10.510.10">
    <property type="entry name" value="Transferase(Phosphotransferase) domain 1"/>
    <property type="match status" value="1"/>
</dbReference>
<dbReference type="GO" id="GO:0005524">
    <property type="term" value="F:ATP binding"/>
    <property type="evidence" value="ECO:0007669"/>
    <property type="project" value="UniProtKB-KW"/>
</dbReference>
<dbReference type="Proteomes" id="UP001604336">
    <property type="component" value="Unassembled WGS sequence"/>
</dbReference>
<keyword evidence="6" id="KW-0067">ATP-binding</keyword>
<evidence type="ECO:0000256" key="7">
    <source>
        <dbReference type="ARBA" id="ARBA00047899"/>
    </source>
</evidence>
<dbReference type="PANTHER" id="PTHR45637">
    <property type="entry name" value="FLIPPASE KINASE 1-RELATED"/>
    <property type="match status" value="1"/>
</dbReference>
<evidence type="ECO:0000313" key="10">
    <source>
        <dbReference type="EMBL" id="KAL2534963.1"/>
    </source>
</evidence>
<keyword evidence="2" id="KW-0723">Serine/threonine-protein kinase</keyword>
<dbReference type="AlphaFoldDB" id="A0ABD1VEF0"/>
<evidence type="ECO:0000256" key="3">
    <source>
        <dbReference type="ARBA" id="ARBA00022679"/>
    </source>
</evidence>
<comment type="catalytic activity">
    <reaction evidence="7">
        <text>L-threonyl-[protein] + ATP = O-phospho-L-threonyl-[protein] + ADP + H(+)</text>
        <dbReference type="Rhea" id="RHEA:46608"/>
        <dbReference type="Rhea" id="RHEA-COMP:11060"/>
        <dbReference type="Rhea" id="RHEA-COMP:11605"/>
        <dbReference type="ChEBI" id="CHEBI:15378"/>
        <dbReference type="ChEBI" id="CHEBI:30013"/>
        <dbReference type="ChEBI" id="CHEBI:30616"/>
        <dbReference type="ChEBI" id="CHEBI:61977"/>
        <dbReference type="ChEBI" id="CHEBI:456216"/>
        <dbReference type="EC" id="2.7.11.1"/>
    </reaction>
</comment>
<evidence type="ECO:0000256" key="2">
    <source>
        <dbReference type="ARBA" id="ARBA00022527"/>
    </source>
</evidence>
<evidence type="ECO:0000256" key="5">
    <source>
        <dbReference type="ARBA" id="ARBA00022777"/>
    </source>
</evidence>
<proteinExistence type="predicted"/>
<feature type="domain" description="Protein kinase" evidence="9">
    <location>
        <begin position="1"/>
        <end position="110"/>
    </location>
</feature>
<evidence type="ECO:0000256" key="1">
    <source>
        <dbReference type="ARBA" id="ARBA00012513"/>
    </source>
</evidence>
<gene>
    <name evidence="10" type="ORF">Adt_08314</name>
</gene>
<organism evidence="10 11">
    <name type="scientific">Abeliophyllum distichum</name>
    <dbReference type="NCBI Taxonomy" id="126358"/>
    <lineage>
        <taxon>Eukaryota</taxon>
        <taxon>Viridiplantae</taxon>
        <taxon>Streptophyta</taxon>
        <taxon>Embryophyta</taxon>
        <taxon>Tracheophyta</taxon>
        <taxon>Spermatophyta</taxon>
        <taxon>Magnoliopsida</taxon>
        <taxon>eudicotyledons</taxon>
        <taxon>Gunneridae</taxon>
        <taxon>Pentapetalae</taxon>
        <taxon>asterids</taxon>
        <taxon>lamiids</taxon>
        <taxon>Lamiales</taxon>
        <taxon>Oleaceae</taxon>
        <taxon>Forsythieae</taxon>
        <taxon>Abeliophyllum</taxon>
    </lineage>
</organism>
<name>A0ABD1VEF0_9LAMI</name>